<dbReference type="EMBL" id="OX451737">
    <property type="protein sequence ID" value="CAI8596106.1"/>
    <property type="molecule type" value="Genomic_DNA"/>
</dbReference>
<organism evidence="1 2">
    <name type="scientific">Vicia faba</name>
    <name type="common">Broad bean</name>
    <name type="synonym">Faba vulgaris</name>
    <dbReference type="NCBI Taxonomy" id="3906"/>
    <lineage>
        <taxon>Eukaryota</taxon>
        <taxon>Viridiplantae</taxon>
        <taxon>Streptophyta</taxon>
        <taxon>Embryophyta</taxon>
        <taxon>Tracheophyta</taxon>
        <taxon>Spermatophyta</taxon>
        <taxon>Magnoliopsida</taxon>
        <taxon>eudicotyledons</taxon>
        <taxon>Gunneridae</taxon>
        <taxon>Pentapetalae</taxon>
        <taxon>rosids</taxon>
        <taxon>fabids</taxon>
        <taxon>Fabales</taxon>
        <taxon>Fabaceae</taxon>
        <taxon>Papilionoideae</taxon>
        <taxon>50 kb inversion clade</taxon>
        <taxon>NPAAA clade</taxon>
        <taxon>Hologalegina</taxon>
        <taxon>IRL clade</taxon>
        <taxon>Fabeae</taxon>
        <taxon>Vicia</taxon>
    </lineage>
</organism>
<dbReference type="InterPro" id="IPR021109">
    <property type="entry name" value="Peptidase_aspartic_dom_sf"/>
</dbReference>
<name>A0AAV0ZE73_VICFA</name>
<evidence type="ECO:0000313" key="1">
    <source>
        <dbReference type="EMBL" id="CAI8596106.1"/>
    </source>
</evidence>
<reference evidence="1 2" key="1">
    <citation type="submission" date="2023-01" db="EMBL/GenBank/DDBJ databases">
        <authorList>
            <person name="Kreplak J."/>
        </authorList>
    </citation>
    <scope>NUCLEOTIDE SEQUENCE [LARGE SCALE GENOMIC DNA]</scope>
</reference>
<keyword evidence="2" id="KW-1185">Reference proteome</keyword>
<gene>
    <name evidence="1" type="ORF">VFH_II018880</name>
</gene>
<dbReference type="Gene3D" id="2.40.70.10">
    <property type="entry name" value="Acid Proteases"/>
    <property type="match status" value="1"/>
</dbReference>
<dbReference type="CDD" id="cd00303">
    <property type="entry name" value="retropepsin_like"/>
    <property type="match status" value="1"/>
</dbReference>
<accession>A0AAV0ZE73</accession>
<evidence type="ECO:0008006" key="3">
    <source>
        <dbReference type="Google" id="ProtNLM"/>
    </source>
</evidence>
<dbReference type="Proteomes" id="UP001157006">
    <property type="component" value="Chromosome 2"/>
</dbReference>
<dbReference type="SUPFAM" id="SSF50630">
    <property type="entry name" value="Acid proteases"/>
    <property type="match status" value="1"/>
</dbReference>
<proteinExistence type="predicted"/>
<protein>
    <recommendedName>
        <fullName evidence="3">Polyprotein</fullName>
    </recommendedName>
</protein>
<sequence>MKHRPVCYYVMNNGAVEEQNAFFERPEPAMKNHLKPLFIRAKVGAHGVNKVLVDGGAAVNLIPHFMLKRLEIREGDIKPHNMVLSNYEGKVGKTLGVVQLELTIGSSCRPTMFMVIEAKANYNLLLGREWIHGVGAVPSSMHQRLVLWRDDGIMENIEADQSYFMSTVNLVDKRDYDKHLAKIAPCVPNDEINETRNTHYYMTLRHDGLYWDRTIISEEEGVESTIQKRPAGWDFDNLIHD</sequence>
<dbReference type="PANTHER" id="PTHR33240:SF15">
    <property type="entry name" value="GAG-PRO-LIKE PROTEIN"/>
    <property type="match status" value="1"/>
</dbReference>
<dbReference type="PANTHER" id="PTHR33240">
    <property type="entry name" value="OS08G0508500 PROTEIN"/>
    <property type="match status" value="1"/>
</dbReference>
<evidence type="ECO:0000313" key="2">
    <source>
        <dbReference type="Proteomes" id="UP001157006"/>
    </source>
</evidence>
<dbReference type="AlphaFoldDB" id="A0AAV0ZE73"/>